<evidence type="ECO:0000256" key="1">
    <source>
        <dbReference type="SAM" id="Phobius"/>
    </source>
</evidence>
<dbReference type="InterPro" id="IPR036388">
    <property type="entry name" value="WH-like_DNA-bd_sf"/>
</dbReference>
<gene>
    <name evidence="2" type="ORF">EIO64_01410</name>
</gene>
<dbReference type="SUPFAM" id="SSF88659">
    <property type="entry name" value="Sigma3 and sigma4 domains of RNA polymerase sigma factors"/>
    <property type="match status" value="1"/>
</dbReference>
<name>A0A4D7AU92_9FIRM</name>
<accession>A0A4D7AU92</accession>
<evidence type="ECO:0000313" key="2">
    <source>
        <dbReference type="EMBL" id="QCI58047.1"/>
    </source>
</evidence>
<dbReference type="InterPro" id="IPR013324">
    <property type="entry name" value="RNA_pol_sigma_r3/r4-like"/>
</dbReference>
<dbReference type="RefSeq" id="WP_136890715.1">
    <property type="nucleotide sequence ID" value="NZ_CP034413.3"/>
</dbReference>
<keyword evidence="1" id="KW-1133">Transmembrane helix</keyword>
<sequence length="254" mass="29993">MSFKDTQSYKELRSDWRWIHEMDPEATAAADQWVKEHPEEWKELEHMLYYSEANFHKRVAPDTLEDVDIKQPQSYNPEAFLPEEVRNAIYNDRRWFDRSKYLPEGSDEDPFMYLDTQIYDALHALTELQREILFRTVINGESTESVAQDKQCSSRNIRDIRARALRQIRAKIKRREGYGRPDVVIIILLFMLLVGVPLACWGEQLWAAYPWLESVAAVLSALVMAVMFQNSLRREVERLLRQHWASLNGSEKKE</sequence>
<dbReference type="AlphaFoldDB" id="A0A4D7AU92"/>
<proteinExistence type="predicted"/>
<feature type="transmembrane region" description="Helical" evidence="1">
    <location>
        <begin position="183"/>
        <end position="202"/>
    </location>
</feature>
<reference evidence="3" key="1">
    <citation type="submission" date="2018-12" db="EMBL/GenBank/DDBJ databases">
        <title>Dusodibacter welbiota gen. nov., sp. nov., isolated from human faeces and emended description of the Oscillibacter genus.</title>
        <authorList>
            <person name="Le Roy T."/>
            <person name="Van der Smissen P."/>
            <person name="Delzenne N."/>
            <person name="Muccioli G."/>
            <person name="Collet J.F."/>
            <person name="Cani P.D."/>
        </authorList>
    </citation>
    <scope>NUCLEOTIDE SEQUENCE [LARGE SCALE GENOMIC DNA]</scope>
    <source>
        <strain evidence="3">J115</strain>
    </source>
</reference>
<dbReference type="EMBL" id="CP034413">
    <property type="protein sequence ID" value="QCI58047.1"/>
    <property type="molecule type" value="Genomic_DNA"/>
</dbReference>
<organism evidence="2 3">
    <name type="scientific">Dysosmobacter welbionis</name>
    <dbReference type="NCBI Taxonomy" id="2093857"/>
    <lineage>
        <taxon>Bacteria</taxon>
        <taxon>Bacillati</taxon>
        <taxon>Bacillota</taxon>
        <taxon>Clostridia</taxon>
        <taxon>Eubacteriales</taxon>
        <taxon>Oscillospiraceae</taxon>
        <taxon>Dysosmobacter</taxon>
    </lineage>
</organism>
<keyword evidence="3" id="KW-1185">Reference proteome</keyword>
<evidence type="ECO:0000313" key="3">
    <source>
        <dbReference type="Proteomes" id="UP000298642"/>
    </source>
</evidence>
<protein>
    <submittedName>
        <fullName evidence="2">Sigma-70 family RNA polymerase sigma factor</fullName>
    </submittedName>
</protein>
<keyword evidence="1" id="KW-0812">Transmembrane</keyword>
<feature type="transmembrane region" description="Helical" evidence="1">
    <location>
        <begin position="208"/>
        <end position="228"/>
    </location>
</feature>
<dbReference type="KEGG" id="obj:EIO64_01410"/>
<dbReference type="Gene3D" id="1.10.10.10">
    <property type="entry name" value="Winged helix-like DNA-binding domain superfamily/Winged helix DNA-binding domain"/>
    <property type="match status" value="1"/>
</dbReference>
<dbReference type="Proteomes" id="UP000298642">
    <property type="component" value="Chromosome"/>
</dbReference>
<keyword evidence="1" id="KW-0472">Membrane</keyword>